<protein>
    <submittedName>
        <fullName evidence="4">S9 family peptidase</fullName>
    </submittedName>
</protein>
<dbReference type="PANTHER" id="PTHR11731:SF193">
    <property type="entry name" value="DIPEPTIDYL PEPTIDASE 9"/>
    <property type="match status" value="1"/>
</dbReference>
<dbReference type="STRING" id="1220554.GCA_001552135_02026"/>
<proteinExistence type="predicted"/>
<keyword evidence="5" id="KW-1185">Reference proteome</keyword>
<name>A0A5D0NCJ2_9ACTN</name>
<feature type="domain" description="Dipeptidylpeptidase IV N-terminal" evidence="3">
    <location>
        <begin position="149"/>
        <end position="412"/>
    </location>
</feature>
<dbReference type="Pfam" id="PF00930">
    <property type="entry name" value="DPPIV_N"/>
    <property type="match status" value="1"/>
</dbReference>
<dbReference type="GO" id="GO:0008236">
    <property type="term" value="F:serine-type peptidase activity"/>
    <property type="evidence" value="ECO:0007669"/>
    <property type="project" value="InterPro"/>
</dbReference>
<dbReference type="InterPro" id="IPR050278">
    <property type="entry name" value="Serine_Prot_S9B/DPPIV"/>
</dbReference>
<sequence length="698" mass="75725">MDRTFWLPDGDELCLVLDGRLYLVDPAAGGAPKEIDLTGLPGGLDGMTRSGGTLAFSGGGRCVRLDPRTGEAEELSARAVEERERGRPRTLGPGALAGDPDVVEVLDPTGRLALGRTGPDLSLRHTVDDRAERLTASGAADRPWEVGGARWSPDGTRIAALRVDLSEVRRMPVVHWLKAWEEVEWVPYTRSGGPLPQLLPHFVDVRSGRARPIDIGAEPDQYAAFLGFHQSDRGEVLHLVTINRVRTRIRLLAAHPDGTTDLLFEEAGESVLPSAFGIATDMIRVLPASGRFVVRSERSGLAGLYLYSADGRDCTPLTGDLDLPVAGIDLDYPESGAETPEQGIAAVDEAAGLLYFKAAASPARPYDRHLYRVGLDGTGLRRMTDDDGQHDIEFSPSSGFYLDTHSATDRPPETRLHAASGRLVAVLRPRRASRSGGRPPEEFTAVAADGRTELHGLIYLPPDLDESRSHPVIDLIYGGPQETRVPRRYDPARGAFAAALSALGFVCVVLDARGTPGRSKAFHDTGYRRFGRHEIPDHVAAVRQAAAERPYLDLDRVGIFGHSWGGYMALRGMLTAPGFYRAGVAAMPVADLDDHHAMAIEPYMSTPQDNPEGYAAASSLELAGRLRGRLRVIAGTSDVNAPFSATIKLVDALVRAGKPYDLVLLPEVDHHPRGAAREYYDDAVRSFFLETLRPEEDH</sequence>
<dbReference type="Gene3D" id="3.40.50.1820">
    <property type="entry name" value="alpha/beta hydrolase"/>
    <property type="match status" value="1"/>
</dbReference>
<accession>A0A5D0NCJ2</accession>
<dbReference type="Pfam" id="PF00326">
    <property type="entry name" value="Peptidase_S9"/>
    <property type="match status" value="1"/>
</dbReference>
<organism evidence="4 5">
    <name type="scientific">Actinomadura chibensis</name>
    <dbReference type="NCBI Taxonomy" id="392828"/>
    <lineage>
        <taxon>Bacteria</taxon>
        <taxon>Bacillati</taxon>
        <taxon>Actinomycetota</taxon>
        <taxon>Actinomycetes</taxon>
        <taxon>Streptosporangiales</taxon>
        <taxon>Thermomonosporaceae</taxon>
        <taxon>Actinomadura</taxon>
    </lineage>
</organism>
<dbReference type="InterPro" id="IPR002469">
    <property type="entry name" value="Peptidase_S9B_N"/>
</dbReference>
<dbReference type="InterPro" id="IPR001375">
    <property type="entry name" value="Peptidase_S9_cat"/>
</dbReference>
<evidence type="ECO:0000259" key="2">
    <source>
        <dbReference type="Pfam" id="PF00326"/>
    </source>
</evidence>
<dbReference type="EMBL" id="VSFG01000008">
    <property type="protein sequence ID" value="TYB42224.1"/>
    <property type="molecule type" value="Genomic_DNA"/>
</dbReference>
<dbReference type="SUPFAM" id="SSF82171">
    <property type="entry name" value="DPP6 N-terminal domain-like"/>
    <property type="match status" value="1"/>
</dbReference>
<dbReference type="PANTHER" id="PTHR11731">
    <property type="entry name" value="PROTEASE FAMILY S9B,C DIPEPTIDYL-PEPTIDASE IV-RELATED"/>
    <property type="match status" value="1"/>
</dbReference>
<gene>
    <name evidence="4" type="ORF">FXF69_30830</name>
</gene>
<dbReference type="RefSeq" id="WP_067888305.1">
    <property type="nucleotide sequence ID" value="NZ_VSFG01000008.1"/>
</dbReference>
<evidence type="ECO:0000313" key="4">
    <source>
        <dbReference type="EMBL" id="TYB42224.1"/>
    </source>
</evidence>
<dbReference type="SUPFAM" id="SSF53474">
    <property type="entry name" value="alpha/beta-Hydrolases"/>
    <property type="match status" value="1"/>
</dbReference>
<dbReference type="GO" id="GO:0006508">
    <property type="term" value="P:proteolysis"/>
    <property type="evidence" value="ECO:0007669"/>
    <property type="project" value="InterPro"/>
</dbReference>
<evidence type="ECO:0000313" key="5">
    <source>
        <dbReference type="Proteomes" id="UP000323380"/>
    </source>
</evidence>
<dbReference type="Gene3D" id="2.140.10.30">
    <property type="entry name" value="Dipeptidylpeptidase IV, N-terminal domain"/>
    <property type="match status" value="1"/>
</dbReference>
<dbReference type="AlphaFoldDB" id="A0A5D0NCJ2"/>
<comment type="caution">
    <text evidence="4">The sequence shown here is derived from an EMBL/GenBank/DDBJ whole genome shotgun (WGS) entry which is preliminary data.</text>
</comment>
<evidence type="ECO:0000256" key="1">
    <source>
        <dbReference type="SAM" id="MobiDB-lite"/>
    </source>
</evidence>
<evidence type="ECO:0000259" key="3">
    <source>
        <dbReference type="Pfam" id="PF00930"/>
    </source>
</evidence>
<reference evidence="4 5" key="1">
    <citation type="submission" date="2019-08" db="EMBL/GenBank/DDBJ databases">
        <title>Actinomadura sp. nov. CYP1-5 isolated from mountain soil.</title>
        <authorList>
            <person name="Songsumanus A."/>
            <person name="Kuncharoen N."/>
            <person name="Kudo T."/>
            <person name="Yuki M."/>
            <person name="Igarashi Y."/>
            <person name="Tanasupawat S."/>
        </authorList>
    </citation>
    <scope>NUCLEOTIDE SEQUENCE [LARGE SCALE GENOMIC DNA]</scope>
    <source>
        <strain evidence="4 5">JCM 14158</strain>
    </source>
</reference>
<dbReference type="InterPro" id="IPR029058">
    <property type="entry name" value="AB_hydrolase_fold"/>
</dbReference>
<dbReference type="GO" id="GO:0008239">
    <property type="term" value="F:dipeptidyl-peptidase activity"/>
    <property type="evidence" value="ECO:0007669"/>
    <property type="project" value="TreeGrafter"/>
</dbReference>
<feature type="region of interest" description="Disordered" evidence="1">
    <location>
        <begin position="81"/>
        <end position="100"/>
    </location>
</feature>
<dbReference type="Proteomes" id="UP000323380">
    <property type="component" value="Unassembled WGS sequence"/>
</dbReference>
<feature type="domain" description="Peptidase S9 prolyl oligopeptidase catalytic" evidence="2">
    <location>
        <begin position="499"/>
        <end position="692"/>
    </location>
</feature>